<dbReference type="GO" id="GO:0006412">
    <property type="term" value="P:translation"/>
    <property type="evidence" value="ECO:0007669"/>
    <property type="project" value="UniProtKB-UniRule"/>
</dbReference>
<reference evidence="10" key="2">
    <citation type="submission" date="2024-06" db="EMBL/GenBank/DDBJ databases">
        <authorList>
            <person name="Plum-Jensen L.E."/>
            <person name="Schramm A."/>
            <person name="Marshall I.P.G."/>
        </authorList>
    </citation>
    <scope>NUCLEOTIDE SEQUENCE</scope>
    <source>
        <strain evidence="10">Rat1</strain>
    </source>
</reference>
<dbReference type="FunFam" id="1.20.58.110:FF:000001">
    <property type="entry name" value="30S ribosomal protein S20"/>
    <property type="match status" value="1"/>
</dbReference>
<evidence type="ECO:0000256" key="7">
    <source>
        <dbReference type="ARBA" id="ARBA00035136"/>
    </source>
</evidence>
<feature type="compositionally biased region" description="Basic residues" evidence="9">
    <location>
        <begin position="1"/>
        <end position="25"/>
    </location>
</feature>
<evidence type="ECO:0000256" key="5">
    <source>
        <dbReference type="ARBA" id="ARBA00022980"/>
    </source>
</evidence>
<organism evidence="10">
    <name type="scientific">Candidatus Electrothrix aestuarii</name>
    <dbReference type="NCBI Taxonomy" id="3062594"/>
    <lineage>
        <taxon>Bacteria</taxon>
        <taxon>Pseudomonadati</taxon>
        <taxon>Thermodesulfobacteriota</taxon>
        <taxon>Desulfobulbia</taxon>
        <taxon>Desulfobulbales</taxon>
        <taxon>Desulfobulbaceae</taxon>
        <taxon>Candidatus Electrothrix</taxon>
    </lineage>
</organism>
<dbReference type="HAMAP" id="MF_00500">
    <property type="entry name" value="Ribosomal_bS20"/>
    <property type="match status" value="1"/>
</dbReference>
<keyword evidence="4 8" id="KW-0694">RNA-binding</keyword>
<evidence type="ECO:0000256" key="6">
    <source>
        <dbReference type="ARBA" id="ARBA00023274"/>
    </source>
</evidence>
<dbReference type="PANTHER" id="PTHR33398">
    <property type="entry name" value="30S RIBOSOMAL PROTEIN S20"/>
    <property type="match status" value="1"/>
</dbReference>
<dbReference type="GO" id="GO:0003735">
    <property type="term" value="F:structural constituent of ribosome"/>
    <property type="evidence" value="ECO:0007669"/>
    <property type="project" value="InterPro"/>
</dbReference>
<feature type="region of interest" description="Disordered" evidence="9">
    <location>
        <begin position="1"/>
        <end position="30"/>
    </location>
</feature>
<dbReference type="KEGG" id="eaj:Q3M24_12730"/>
<evidence type="ECO:0000256" key="9">
    <source>
        <dbReference type="SAM" id="MobiDB-lite"/>
    </source>
</evidence>
<name>A0AAU8LQ65_9BACT</name>
<keyword evidence="3 8" id="KW-0699">rRNA-binding</keyword>
<dbReference type="Pfam" id="PF01649">
    <property type="entry name" value="Ribosomal_S20p"/>
    <property type="match status" value="1"/>
</dbReference>
<dbReference type="AlphaFoldDB" id="A0AAU8LQ65"/>
<keyword evidence="6 8" id="KW-0687">Ribonucleoprotein</keyword>
<comment type="similarity">
    <text evidence="2 8">Belongs to the bacterial ribosomal protein bS20 family.</text>
</comment>
<protein>
    <recommendedName>
        <fullName evidence="7 8">Small ribosomal subunit protein bS20</fullName>
    </recommendedName>
</protein>
<evidence type="ECO:0000256" key="3">
    <source>
        <dbReference type="ARBA" id="ARBA00022730"/>
    </source>
</evidence>
<dbReference type="InterPro" id="IPR002583">
    <property type="entry name" value="Ribosomal_bS20"/>
</dbReference>
<keyword evidence="5 8" id="KW-0689">Ribosomal protein</keyword>
<gene>
    <name evidence="8 10" type="primary">rpsT</name>
    <name evidence="10" type="ORF">Q3M24_12730</name>
</gene>
<dbReference type="EMBL" id="CP159373">
    <property type="protein sequence ID" value="XCN71180.1"/>
    <property type="molecule type" value="Genomic_DNA"/>
</dbReference>
<proteinExistence type="inferred from homology"/>
<sequence>MANHKSAIKRHKQSQVRRMRNRINKSKMSTAVRRVEEALVAGAEDAAQEALKIAIPIIQKTAGKGTIHKKTASRKISRLTGRVNRMMPIG</sequence>
<reference evidence="10" key="1">
    <citation type="journal article" date="2024" name="Syst. Appl. Microbiol.">
        <title>First single-strain enrichments of Electrothrix cable bacteria, description of E. aestuarii sp. nov. and E. rattekaaiensis sp. nov., and proposal of a cable bacteria taxonomy following the rules of the SeqCode.</title>
        <authorList>
            <person name="Plum-Jensen L.E."/>
            <person name="Schramm A."/>
            <person name="Marshall I.P.G."/>
        </authorList>
    </citation>
    <scope>NUCLEOTIDE SEQUENCE</scope>
    <source>
        <strain evidence="10">Rat1</strain>
    </source>
</reference>
<comment type="function">
    <text evidence="1 8">Binds directly to 16S ribosomal RNA.</text>
</comment>
<accession>A0AAU8LQ65</accession>
<evidence type="ECO:0000256" key="2">
    <source>
        <dbReference type="ARBA" id="ARBA00007634"/>
    </source>
</evidence>
<dbReference type="GO" id="GO:0015935">
    <property type="term" value="C:small ribosomal subunit"/>
    <property type="evidence" value="ECO:0007669"/>
    <property type="project" value="TreeGrafter"/>
</dbReference>
<dbReference type="SUPFAM" id="SSF46992">
    <property type="entry name" value="Ribosomal protein S20"/>
    <property type="match status" value="1"/>
</dbReference>
<dbReference type="PANTHER" id="PTHR33398:SF1">
    <property type="entry name" value="SMALL RIBOSOMAL SUBUNIT PROTEIN BS20C"/>
    <property type="match status" value="1"/>
</dbReference>
<evidence type="ECO:0000256" key="4">
    <source>
        <dbReference type="ARBA" id="ARBA00022884"/>
    </source>
</evidence>
<evidence type="ECO:0000256" key="1">
    <source>
        <dbReference type="ARBA" id="ARBA00003134"/>
    </source>
</evidence>
<dbReference type="GO" id="GO:0005829">
    <property type="term" value="C:cytosol"/>
    <property type="evidence" value="ECO:0007669"/>
    <property type="project" value="TreeGrafter"/>
</dbReference>
<dbReference type="Gene3D" id="1.20.58.110">
    <property type="entry name" value="Ribosomal protein S20"/>
    <property type="match status" value="1"/>
</dbReference>
<evidence type="ECO:0000313" key="10">
    <source>
        <dbReference type="EMBL" id="XCN71180.1"/>
    </source>
</evidence>
<dbReference type="InterPro" id="IPR036510">
    <property type="entry name" value="Ribosomal_bS20_sf"/>
</dbReference>
<evidence type="ECO:0000256" key="8">
    <source>
        <dbReference type="HAMAP-Rule" id="MF_00500"/>
    </source>
</evidence>
<dbReference type="NCBIfam" id="TIGR00029">
    <property type="entry name" value="S20"/>
    <property type="match status" value="1"/>
</dbReference>
<dbReference type="GO" id="GO:0070181">
    <property type="term" value="F:small ribosomal subunit rRNA binding"/>
    <property type="evidence" value="ECO:0007669"/>
    <property type="project" value="TreeGrafter"/>
</dbReference>